<dbReference type="Proteomes" id="UP000178650">
    <property type="component" value="Unassembled WGS sequence"/>
</dbReference>
<dbReference type="PANTHER" id="PTHR34138">
    <property type="entry name" value="CELL SHAPE-DETERMINING PROTEIN MREC"/>
    <property type="match status" value="1"/>
</dbReference>
<dbReference type="InterPro" id="IPR007221">
    <property type="entry name" value="MreC"/>
</dbReference>
<evidence type="ECO:0000256" key="3">
    <source>
        <dbReference type="ARBA" id="ARBA00022960"/>
    </source>
</evidence>
<accession>A0A1G2IUV7</accession>
<dbReference type="AlphaFoldDB" id="A0A1G2IUV7"/>
<name>A0A1G2IUV7_9BACT</name>
<comment type="function">
    <text evidence="5">Involved in formation and maintenance of cell shape.</text>
</comment>
<evidence type="ECO:0000256" key="2">
    <source>
        <dbReference type="ARBA" id="ARBA00013855"/>
    </source>
</evidence>
<reference evidence="9 10" key="1">
    <citation type="journal article" date="2016" name="Nat. Commun.">
        <title>Thousands of microbial genomes shed light on interconnected biogeochemical processes in an aquifer system.</title>
        <authorList>
            <person name="Anantharaman K."/>
            <person name="Brown C.T."/>
            <person name="Hug L.A."/>
            <person name="Sharon I."/>
            <person name="Castelle C.J."/>
            <person name="Probst A.J."/>
            <person name="Thomas B.C."/>
            <person name="Singh A."/>
            <person name="Wilkins M.J."/>
            <person name="Karaoz U."/>
            <person name="Brodie E.L."/>
            <person name="Williams K.H."/>
            <person name="Hubbard S.S."/>
            <person name="Banfield J.F."/>
        </authorList>
    </citation>
    <scope>NUCLEOTIDE SEQUENCE [LARGE SCALE GENOMIC DNA]</scope>
</reference>
<evidence type="ECO:0000256" key="4">
    <source>
        <dbReference type="ARBA" id="ARBA00032089"/>
    </source>
</evidence>
<gene>
    <name evidence="9" type="ORF">A2358_03140</name>
</gene>
<keyword evidence="7" id="KW-0812">Transmembrane</keyword>
<sequence length="283" mass="30338">MNVSARASINKKNNNLAKFLVGAIALLFFIGILNIFSSVIKNSVYAVSSPLQKTFWTAGESSSAFLSSLINAGNLSNENKDLKNANQKLQAQVALLQSVINGNQAQSDISLASQNDSFSLLLVGVMGLDGQDILSINKGSANGIKENMPVINQQGALFGKVFKVYKNFAQVMLISNKNSIINVKVQKPAAYAESSDEPKEISGILKGQGKPVAVLDLVPIDDAISPGDALVTSALEGIFPKDLLVGTITKVEKNDQNPHQQAQVQPFLNSSTDNLFVITNYKR</sequence>
<dbReference type="EMBL" id="MHPJ01000019">
    <property type="protein sequence ID" value="OGZ78513.1"/>
    <property type="molecule type" value="Genomic_DNA"/>
</dbReference>
<dbReference type="STRING" id="1802223.A2358_03140"/>
<keyword evidence="7" id="KW-1133">Transmembrane helix</keyword>
<evidence type="ECO:0000256" key="5">
    <source>
        <dbReference type="PIRNR" id="PIRNR038471"/>
    </source>
</evidence>
<dbReference type="PIRSF" id="PIRSF038471">
    <property type="entry name" value="MreC"/>
    <property type="match status" value="1"/>
</dbReference>
<comment type="caution">
    <text evidence="9">The sequence shown here is derived from an EMBL/GenBank/DDBJ whole genome shotgun (WGS) entry which is preliminary data.</text>
</comment>
<proteinExistence type="inferred from homology"/>
<protein>
    <recommendedName>
        <fullName evidence="2 5">Cell shape-determining protein MreC</fullName>
    </recommendedName>
    <alternativeName>
        <fullName evidence="4 5">Cell shape protein MreC</fullName>
    </alternativeName>
</protein>
<dbReference type="InterPro" id="IPR055342">
    <property type="entry name" value="MreC_beta-barrel_core"/>
</dbReference>
<dbReference type="Pfam" id="PF04085">
    <property type="entry name" value="MreC"/>
    <property type="match status" value="1"/>
</dbReference>
<evidence type="ECO:0000256" key="6">
    <source>
        <dbReference type="SAM" id="Coils"/>
    </source>
</evidence>
<evidence type="ECO:0000313" key="9">
    <source>
        <dbReference type="EMBL" id="OGZ78513.1"/>
    </source>
</evidence>
<dbReference type="GO" id="GO:0008360">
    <property type="term" value="P:regulation of cell shape"/>
    <property type="evidence" value="ECO:0007669"/>
    <property type="project" value="UniProtKB-KW"/>
</dbReference>
<dbReference type="InterPro" id="IPR042177">
    <property type="entry name" value="Cell/Rod_1"/>
</dbReference>
<evidence type="ECO:0000259" key="8">
    <source>
        <dbReference type="Pfam" id="PF04085"/>
    </source>
</evidence>
<keyword evidence="7" id="KW-0472">Membrane</keyword>
<dbReference type="Gene3D" id="2.40.10.340">
    <property type="entry name" value="Rod shape-determining protein MreC, domain 1"/>
    <property type="match status" value="1"/>
</dbReference>
<dbReference type="PANTHER" id="PTHR34138:SF1">
    <property type="entry name" value="CELL SHAPE-DETERMINING PROTEIN MREC"/>
    <property type="match status" value="1"/>
</dbReference>
<feature type="coiled-coil region" evidence="6">
    <location>
        <begin position="72"/>
        <end position="99"/>
    </location>
</feature>
<feature type="domain" description="Rod shape-determining protein MreC beta-barrel core" evidence="8">
    <location>
        <begin position="131"/>
        <end position="271"/>
    </location>
</feature>
<evidence type="ECO:0000313" key="10">
    <source>
        <dbReference type="Proteomes" id="UP000178650"/>
    </source>
</evidence>
<dbReference type="GO" id="GO:0005886">
    <property type="term" value="C:plasma membrane"/>
    <property type="evidence" value="ECO:0007669"/>
    <property type="project" value="TreeGrafter"/>
</dbReference>
<organism evidence="9 10">
    <name type="scientific">Candidatus Staskawiczbacteria bacterium RIFOXYB1_FULL_37_44</name>
    <dbReference type="NCBI Taxonomy" id="1802223"/>
    <lineage>
        <taxon>Bacteria</taxon>
        <taxon>Candidatus Staskawicziibacteriota</taxon>
    </lineage>
</organism>
<dbReference type="InterPro" id="IPR042175">
    <property type="entry name" value="Cell/Rod_MreC_2"/>
</dbReference>
<dbReference type="Gene3D" id="2.40.10.350">
    <property type="entry name" value="Rod shape-determining protein MreC, domain 2"/>
    <property type="match status" value="1"/>
</dbReference>
<feature type="transmembrane region" description="Helical" evidence="7">
    <location>
        <begin position="20"/>
        <end position="40"/>
    </location>
</feature>
<evidence type="ECO:0000256" key="1">
    <source>
        <dbReference type="ARBA" id="ARBA00009369"/>
    </source>
</evidence>
<comment type="similarity">
    <text evidence="1 5">Belongs to the MreC family.</text>
</comment>
<keyword evidence="3 5" id="KW-0133">Cell shape</keyword>
<evidence type="ECO:0000256" key="7">
    <source>
        <dbReference type="SAM" id="Phobius"/>
    </source>
</evidence>
<keyword evidence="6" id="KW-0175">Coiled coil</keyword>